<keyword evidence="2" id="KW-1185">Reference proteome</keyword>
<dbReference type="AlphaFoldDB" id="A0AAN6ZFK9"/>
<reference evidence="1" key="2">
    <citation type="submission" date="2023-05" db="EMBL/GenBank/DDBJ databases">
        <authorList>
            <consortium name="Lawrence Berkeley National Laboratory"/>
            <person name="Steindorff A."/>
            <person name="Hensen N."/>
            <person name="Bonometti L."/>
            <person name="Westerberg I."/>
            <person name="Brannstrom I.O."/>
            <person name="Guillou S."/>
            <person name="Cros-Aarteil S."/>
            <person name="Calhoun S."/>
            <person name="Haridas S."/>
            <person name="Kuo A."/>
            <person name="Mondo S."/>
            <person name="Pangilinan J."/>
            <person name="Riley R."/>
            <person name="Labutti K."/>
            <person name="Andreopoulos B."/>
            <person name="Lipzen A."/>
            <person name="Chen C."/>
            <person name="Yanf M."/>
            <person name="Daum C."/>
            <person name="Ng V."/>
            <person name="Clum A."/>
            <person name="Ohm R."/>
            <person name="Martin F."/>
            <person name="Silar P."/>
            <person name="Natvig D."/>
            <person name="Lalanne C."/>
            <person name="Gautier V."/>
            <person name="Ament-Velasquez S.L."/>
            <person name="Kruys A."/>
            <person name="Hutchinson M.I."/>
            <person name="Powell A.J."/>
            <person name="Barry K."/>
            <person name="Miller A.N."/>
            <person name="Grigoriev I.V."/>
            <person name="Debuchy R."/>
            <person name="Gladieux P."/>
            <person name="Thoren M.H."/>
            <person name="Johannesson H."/>
        </authorList>
    </citation>
    <scope>NUCLEOTIDE SEQUENCE</scope>
    <source>
        <strain evidence="1">CBS 123565</strain>
    </source>
</reference>
<sequence>MSLFIGWSKDAIPTREPVVYLHFTRAAHPISRKSPARWLPRPGSPEGVSAAGFDPALWLRTSCAPRHMHASCRIVCTRLVATSPSTATVKRGGTAVTKTATVACLFRIYIDGSGARKLLPPYTIYHLVYNRNPSQSCAVARQHSPSSRNPPLRRPSSEFRRWLAWGSAFASLLCLASQSCPPWDYPPSVFCFVVFARR</sequence>
<reference evidence="1" key="1">
    <citation type="journal article" date="2023" name="Mol. Phylogenet. Evol.">
        <title>Genome-scale phylogeny and comparative genomics of the fungal order Sordariales.</title>
        <authorList>
            <person name="Hensen N."/>
            <person name="Bonometti L."/>
            <person name="Westerberg I."/>
            <person name="Brannstrom I.O."/>
            <person name="Guillou S."/>
            <person name="Cros-Aarteil S."/>
            <person name="Calhoun S."/>
            <person name="Haridas S."/>
            <person name="Kuo A."/>
            <person name="Mondo S."/>
            <person name="Pangilinan J."/>
            <person name="Riley R."/>
            <person name="LaButti K."/>
            <person name="Andreopoulos B."/>
            <person name="Lipzen A."/>
            <person name="Chen C."/>
            <person name="Yan M."/>
            <person name="Daum C."/>
            <person name="Ng V."/>
            <person name="Clum A."/>
            <person name="Steindorff A."/>
            <person name="Ohm R.A."/>
            <person name="Martin F."/>
            <person name="Silar P."/>
            <person name="Natvig D.O."/>
            <person name="Lalanne C."/>
            <person name="Gautier V."/>
            <person name="Ament-Velasquez S.L."/>
            <person name="Kruys A."/>
            <person name="Hutchinson M.I."/>
            <person name="Powell A.J."/>
            <person name="Barry K."/>
            <person name="Miller A.N."/>
            <person name="Grigoriev I.V."/>
            <person name="Debuchy R."/>
            <person name="Gladieux P."/>
            <person name="Hiltunen Thoren M."/>
            <person name="Johannesson H."/>
        </authorList>
    </citation>
    <scope>NUCLEOTIDE SEQUENCE</scope>
    <source>
        <strain evidence="1">CBS 123565</strain>
    </source>
</reference>
<dbReference type="EMBL" id="MU853403">
    <property type="protein sequence ID" value="KAK4136537.1"/>
    <property type="molecule type" value="Genomic_DNA"/>
</dbReference>
<organism evidence="1 2">
    <name type="scientific">Trichocladium antarcticum</name>
    <dbReference type="NCBI Taxonomy" id="1450529"/>
    <lineage>
        <taxon>Eukaryota</taxon>
        <taxon>Fungi</taxon>
        <taxon>Dikarya</taxon>
        <taxon>Ascomycota</taxon>
        <taxon>Pezizomycotina</taxon>
        <taxon>Sordariomycetes</taxon>
        <taxon>Sordariomycetidae</taxon>
        <taxon>Sordariales</taxon>
        <taxon>Chaetomiaceae</taxon>
        <taxon>Trichocladium</taxon>
    </lineage>
</organism>
<evidence type="ECO:0000313" key="1">
    <source>
        <dbReference type="EMBL" id="KAK4136537.1"/>
    </source>
</evidence>
<protein>
    <submittedName>
        <fullName evidence="1">Uncharacterized protein</fullName>
    </submittedName>
</protein>
<dbReference type="Proteomes" id="UP001304895">
    <property type="component" value="Unassembled WGS sequence"/>
</dbReference>
<name>A0AAN6ZFK9_9PEZI</name>
<proteinExistence type="predicted"/>
<evidence type="ECO:0000313" key="2">
    <source>
        <dbReference type="Proteomes" id="UP001304895"/>
    </source>
</evidence>
<comment type="caution">
    <text evidence="1">The sequence shown here is derived from an EMBL/GenBank/DDBJ whole genome shotgun (WGS) entry which is preliminary data.</text>
</comment>
<accession>A0AAN6ZFK9</accession>
<gene>
    <name evidence="1" type="ORF">BT67DRAFT_183057</name>
</gene>